<protein>
    <recommendedName>
        <fullName evidence="4">Coiled-coil domain-containing protein 196</fullName>
    </recommendedName>
</protein>
<dbReference type="PANTHER" id="PTHR37863:SF1">
    <property type="entry name" value="COILED-COIL DOMAIN-CONTAINING PROTEIN 196-RELATED"/>
    <property type="match status" value="1"/>
</dbReference>
<dbReference type="PANTHER" id="PTHR37863">
    <property type="entry name" value="COILED-COIL DOMAIN-CONTAINING PROTEIN 196-RELATED"/>
    <property type="match status" value="1"/>
</dbReference>
<accession>A0AA40LN92</accession>
<gene>
    <name evidence="2" type="ORF">QTO34_019982</name>
</gene>
<dbReference type="AlphaFoldDB" id="A0AA40LN92"/>
<sequence length="309" mass="35379">MTSSSDSPGSQLPPKTRSSKIDCNFLKELNEDLKLRKLELLELLTPLEDKNNPLIQKLMSNLEEKQRSLQIMRQIMAGKGSEESSALEIIKEAEDMKQNLERKNKMLRKEMEMLWNKTFNTEEFGDQQKASQIKNKANLQDGKASRLLANSFIETYPVHLDFNFWRVNCTEKQQRKIEWVRYQEQANNLQNDFNGKVHSLRLRELKKESYDSNSNLSLAIAQVLLSTQAFLSFEATRCTVGTTTMGRATKGKNESNVRVLGSQTYTEQGTKGSLFDDVGGRLFFLRSLTDESLKISKASTPFAWTDLKT</sequence>
<organism evidence="2 3">
    <name type="scientific">Cnephaeus nilssonii</name>
    <name type="common">Northern bat</name>
    <name type="synonym">Eptesicus nilssonii</name>
    <dbReference type="NCBI Taxonomy" id="3371016"/>
    <lineage>
        <taxon>Eukaryota</taxon>
        <taxon>Metazoa</taxon>
        <taxon>Chordata</taxon>
        <taxon>Craniata</taxon>
        <taxon>Vertebrata</taxon>
        <taxon>Euteleostomi</taxon>
        <taxon>Mammalia</taxon>
        <taxon>Eutheria</taxon>
        <taxon>Laurasiatheria</taxon>
        <taxon>Chiroptera</taxon>
        <taxon>Yangochiroptera</taxon>
        <taxon>Vespertilionidae</taxon>
        <taxon>Cnephaeus</taxon>
    </lineage>
</organism>
<dbReference type="InterPro" id="IPR038857">
    <property type="entry name" value="CCDC196"/>
</dbReference>
<name>A0AA40LN92_CNENI</name>
<evidence type="ECO:0000256" key="1">
    <source>
        <dbReference type="SAM" id="Coils"/>
    </source>
</evidence>
<evidence type="ECO:0008006" key="4">
    <source>
        <dbReference type="Google" id="ProtNLM"/>
    </source>
</evidence>
<comment type="caution">
    <text evidence="2">The sequence shown here is derived from an EMBL/GenBank/DDBJ whole genome shotgun (WGS) entry which is preliminary data.</text>
</comment>
<keyword evidence="3" id="KW-1185">Reference proteome</keyword>
<evidence type="ECO:0000313" key="3">
    <source>
        <dbReference type="Proteomes" id="UP001177744"/>
    </source>
</evidence>
<proteinExistence type="predicted"/>
<reference evidence="2" key="1">
    <citation type="submission" date="2023-06" db="EMBL/GenBank/DDBJ databases">
        <title>Reference genome for the Northern bat (Eptesicus nilssonii), a most northern bat species.</title>
        <authorList>
            <person name="Laine V.N."/>
            <person name="Pulliainen A.T."/>
            <person name="Lilley T.M."/>
        </authorList>
    </citation>
    <scope>NUCLEOTIDE SEQUENCE</scope>
    <source>
        <strain evidence="2">BLF_Eptnil</strain>
        <tissue evidence="2">Kidney</tissue>
    </source>
</reference>
<feature type="coiled-coil region" evidence="1">
    <location>
        <begin position="55"/>
        <end position="117"/>
    </location>
</feature>
<dbReference type="EMBL" id="JAULJE010000009">
    <property type="protein sequence ID" value="KAK1339300.1"/>
    <property type="molecule type" value="Genomic_DNA"/>
</dbReference>
<dbReference type="Proteomes" id="UP001177744">
    <property type="component" value="Unassembled WGS sequence"/>
</dbReference>
<keyword evidence="1" id="KW-0175">Coiled coil</keyword>
<evidence type="ECO:0000313" key="2">
    <source>
        <dbReference type="EMBL" id="KAK1339300.1"/>
    </source>
</evidence>